<dbReference type="Proteomes" id="UP000230002">
    <property type="component" value="Unassembled WGS sequence"/>
</dbReference>
<keyword evidence="3" id="KW-1185">Reference proteome</keyword>
<evidence type="ECO:0000313" key="3">
    <source>
        <dbReference type="Proteomes" id="UP000230002"/>
    </source>
</evidence>
<dbReference type="OrthoDB" id="2752779at2759"/>
<organism evidence="2 3">
    <name type="scientific">Ganoderma sinense ZZ0214-1</name>
    <dbReference type="NCBI Taxonomy" id="1077348"/>
    <lineage>
        <taxon>Eukaryota</taxon>
        <taxon>Fungi</taxon>
        <taxon>Dikarya</taxon>
        <taxon>Basidiomycota</taxon>
        <taxon>Agaricomycotina</taxon>
        <taxon>Agaricomycetes</taxon>
        <taxon>Polyporales</taxon>
        <taxon>Polyporaceae</taxon>
        <taxon>Ganoderma</taxon>
    </lineage>
</organism>
<reference evidence="2 3" key="1">
    <citation type="journal article" date="2015" name="Sci. Rep.">
        <title>Chromosome-level genome map provides insights into diverse defense mechanisms in the medicinal fungus Ganoderma sinense.</title>
        <authorList>
            <person name="Zhu Y."/>
            <person name="Xu J."/>
            <person name="Sun C."/>
            <person name="Zhou S."/>
            <person name="Xu H."/>
            <person name="Nelson D.R."/>
            <person name="Qian J."/>
            <person name="Song J."/>
            <person name="Luo H."/>
            <person name="Xiang L."/>
            <person name="Li Y."/>
            <person name="Xu Z."/>
            <person name="Ji A."/>
            <person name="Wang L."/>
            <person name="Lu S."/>
            <person name="Hayward A."/>
            <person name="Sun W."/>
            <person name="Li X."/>
            <person name="Schwartz D.C."/>
            <person name="Wang Y."/>
            <person name="Chen S."/>
        </authorList>
    </citation>
    <scope>NUCLEOTIDE SEQUENCE [LARGE SCALE GENOMIC DNA]</scope>
    <source>
        <strain evidence="2 3">ZZ0214-1</strain>
    </source>
</reference>
<dbReference type="EMBL" id="AYKW01000056">
    <property type="protein sequence ID" value="PIL25471.1"/>
    <property type="molecule type" value="Genomic_DNA"/>
</dbReference>
<gene>
    <name evidence="2" type="ORF">GSI_13361</name>
</gene>
<feature type="signal peptide" evidence="1">
    <location>
        <begin position="1"/>
        <end position="19"/>
    </location>
</feature>
<evidence type="ECO:0000313" key="2">
    <source>
        <dbReference type="EMBL" id="PIL25471.1"/>
    </source>
</evidence>
<keyword evidence="1" id="KW-0732">Signal</keyword>
<sequence>MQLSLFVTALALLAASAFAADPLTIDTPASLKQCYPPTSPSTVVAGLSTGATDGEGNIVAITGINGIWDHYIAWYGTIKAGSTLKFTVVDSDLFLAETAPVAVQDSDLDGCLD</sequence>
<proteinExistence type="predicted"/>
<dbReference type="AlphaFoldDB" id="A0A2G8RVC8"/>
<protein>
    <submittedName>
        <fullName evidence="2">Uncharacterized protein</fullName>
    </submittedName>
</protein>
<accession>A0A2G8RVC8</accession>
<feature type="chain" id="PRO_5013956871" evidence="1">
    <location>
        <begin position="20"/>
        <end position="113"/>
    </location>
</feature>
<evidence type="ECO:0000256" key="1">
    <source>
        <dbReference type="SAM" id="SignalP"/>
    </source>
</evidence>
<comment type="caution">
    <text evidence="2">The sequence shown here is derived from an EMBL/GenBank/DDBJ whole genome shotgun (WGS) entry which is preliminary data.</text>
</comment>
<name>A0A2G8RVC8_9APHY</name>